<dbReference type="PANTHER" id="PTHR23501">
    <property type="entry name" value="MAJOR FACILITATOR SUPERFAMILY"/>
    <property type="match status" value="1"/>
</dbReference>
<evidence type="ECO:0000256" key="1">
    <source>
        <dbReference type="ARBA" id="ARBA00004141"/>
    </source>
</evidence>
<feature type="transmembrane region" description="Helical" evidence="5">
    <location>
        <begin position="87"/>
        <end position="108"/>
    </location>
</feature>
<keyword evidence="2 5" id="KW-0812">Transmembrane</keyword>
<feature type="transmembrane region" description="Helical" evidence="5">
    <location>
        <begin position="477"/>
        <end position="497"/>
    </location>
</feature>
<feature type="transmembrane region" description="Helical" evidence="5">
    <location>
        <begin position="117"/>
        <end position="138"/>
    </location>
</feature>
<dbReference type="OrthoDB" id="440553at2759"/>
<accession>A0A6A6T828</accession>
<evidence type="ECO:0000313" key="7">
    <source>
        <dbReference type="EMBL" id="KAF2655018.1"/>
    </source>
</evidence>
<comment type="subcellular location">
    <subcellularLocation>
        <location evidence="1">Membrane</location>
        <topology evidence="1">Multi-pass membrane protein</topology>
    </subcellularLocation>
</comment>
<feature type="transmembrane region" description="Helical" evidence="5">
    <location>
        <begin position="341"/>
        <end position="360"/>
    </location>
</feature>
<feature type="domain" description="Major facilitator superfamily (MFS) profile" evidence="6">
    <location>
        <begin position="1"/>
        <end position="501"/>
    </location>
</feature>
<dbReference type="EMBL" id="MU004355">
    <property type="protein sequence ID" value="KAF2655018.1"/>
    <property type="molecule type" value="Genomic_DNA"/>
</dbReference>
<feature type="transmembrane region" description="Helical" evidence="5">
    <location>
        <begin position="34"/>
        <end position="51"/>
    </location>
</feature>
<evidence type="ECO:0000313" key="8">
    <source>
        <dbReference type="Proteomes" id="UP000799324"/>
    </source>
</evidence>
<dbReference type="InterPro" id="IPR005829">
    <property type="entry name" value="Sugar_transporter_CS"/>
</dbReference>
<dbReference type="InterPro" id="IPR011701">
    <property type="entry name" value="MFS"/>
</dbReference>
<dbReference type="Gene3D" id="1.20.1720.10">
    <property type="entry name" value="Multidrug resistance protein D"/>
    <property type="match status" value="1"/>
</dbReference>
<feature type="transmembrane region" description="Helical" evidence="5">
    <location>
        <begin position="232"/>
        <end position="251"/>
    </location>
</feature>
<protein>
    <submittedName>
        <fullName evidence="7">MFS general substrate transporter</fullName>
    </submittedName>
</protein>
<proteinExistence type="predicted"/>
<dbReference type="AlphaFoldDB" id="A0A6A6T828"/>
<dbReference type="GO" id="GO:0022857">
    <property type="term" value="F:transmembrane transporter activity"/>
    <property type="evidence" value="ECO:0007669"/>
    <property type="project" value="InterPro"/>
</dbReference>
<gene>
    <name evidence="7" type="ORF">K491DRAFT_599669</name>
</gene>
<dbReference type="InterPro" id="IPR020846">
    <property type="entry name" value="MFS_dom"/>
</dbReference>
<dbReference type="PROSITE" id="PS50850">
    <property type="entry name" value="MFS"/>
    <property type="match status" value="1"/>
</dbReference>
<evidence type="ECO:0000256" key="5">
    <source>
        <dbReference type="SAM" id="Phobius"/>
    </source>
</evidence>
<keyword evidence="3 5" id="KW-1133">Transmembrane helix</keyword>
<evidence type="ECO:0000256" key="2">
    <source>
        <dbReference type="ARBA" id="ARBA00022692"/>
    </source>
</evidence>
<name>A0A6A6T828_9PLEO</name>
<feature type="transmembrane region" description="Helical" evidence="5">
    <location>
        <begin position="372"/>
        <end position="398"/>
    </location>
</feature>
<dbReference type="SUPFAM" id="SSF103473">
    <property type="entry name" value="MFS general substrate transporter"/>
    <property type="match status" value="1"/>
</dbReference>
<reference evidence="7" key="1">
    <citation type="journal article" date="2020" name="Stud. Mycol.">
        <title>101 Dothideomycetes genomes: a test case for predicting lifestyles and emergence of pathogens.</title>
        <authorList>
            <person name="Haridas S."/>
            <person name="Albert R."/>
            <person name="Binder M."/>
            <person name="Bloem J."/>
            <person name="Labutti K."/>
            <person name="Salamov A."/>
            <person name="Andreopoulos B."/>
            <person name="Baker S."/>
            <person name="Barry K."/>
            <person name="Bills G."/>
            <person name="Bluhm B."/>
            <person name="Cannon C."/>
            <person name="Castanera R."/>
            <person name="Culley D."/>
            <person name="Daum C."/>
            <person name="Ezra D."/>
            <person name="Gonzalez J."/>
            <person name="Henrissat B."/>
            <person name="Kuo A."/>
            <person name="Liang C."/>
            <person name="Lipzen A."/>
            <person name="Lutzoni F."/>
            <person name="Magnuson J."/>
            <person name="Mondo S."/>
            <person name="Nolan M."/>
            <person name="Ohm R."/>
            <person name="Pangilinan J."/>
            <person name="Park H.-J."/>
            <person name="Ramirez L."/>
            <person name="Alfaro M."/>
            <person name="Sun H."/>
            <person name="Tritt A."/>
            <person name="Yoshinaga Y."/>
            <person name="Zwiers L.-H."/>
            <person name="Turgeon B."/>
            <person name="Goodwin S."/>
            <person name="Spatafora J."/>
            <person name="Crous P."/>
            <person name="Grigoriev I."/>
        </authorList>
    </citation>
    <scope>NUCLEOTIDE SEQUENCE</scope>
    <source>
        <strain evidence="7">CBS 122681</strain>
    </source>
</reference>
<dbReference type="Gene3D" id="1.20.1250.20">
    <property type="entry name" value="MFS general substrate transporter like domains"/>
    <property type="match status" value="1"/>
</dbReference>
<keyword evidence="4 5" id="KW-0472">Membrane</keyword>
<keyword evidence="8" id="KW-1185">Reference proteome</keyword>
<feature type="transmembrane region" description="Helical" evidence="5">
    <location>
        <begin position="63"/>
        <end position="81"/>
    </location>
</feature>
<organism evidence="7 8">
    <name type="scientific">Lophiostoma macrostomum CBS 122681</name>
    <dbReference type="NCBI Taxonomy" id="1314788"/>
    <lineage>
        <taxon>Eukaryota</taxon>
        <taxon>Fungi</taxon>
        <taxon>Dikarya</taxon>
        <taxon>Ascomycota</taxon>
        <taxon>Pezizomycotina</taxon>
        <taxon>Dothideomycetes</taxon>
        <taxon>Pleosporomycetidae</taxon>
        <taxon>Pleosporales</taxon>
        <taxon>Lophiostomataceae</taxon>
        <taxon>Lophiostoma</taxon>
    </lineage>
</organism>
<feature type="non-terminal residue" evidence="7">
    <location>
        <position position="1"/>
    </location>
</feature>
<sequence length="505" mass="54317">LALGIFLSSLDLAIVATALVPIANSLGSFDQSTWIVNSYTLTYTGFLIILSKISDIFGRKSTLTASLLFFVVFSAACGASQTTIQLVIFRAFQGIAGAGMYSVTYVILFEICPPENYALYSVMVTSTVTLAVLCGVVLGGAISRAGSWRWIFWINIPIGCVATAILVLALPNNFPSHHLPKEAGRRQSWARLPSAKTLKRIDFLGTALLLGATILFVAALEEAAAGRAWDSGLIISFLVVSSILWSLFLGLERRITLAADVCESVLPWRLIKSRVAMGVVMSMLFAGGQYAVCLIVIPQRYQTLHAMSPLQAALRVFPFGLTSPFAGTLAAGICKKRQIPPIYFCLAGTGLQMVGMSLMATAPTSTHVFGGFYGYQVVAGFGVGLNLILLTLTIPLAVEERDRSTGLGTLLQARHLGSAICLAVTATILNHSVRSHLRDILLPADIDSILKSAERIDLLPLAVQDSVRHEFGEGYNLGFMALVGFAAAQLPANLLMWRREQVLVN</sequence>
<dbReference type="InterPro" id="IPR036259">
    <property type="entry name" value="MFS_trans_sf"/>
</dbReference>
<dbReference type="Proteomes" id="UP000799324">
    <property type="component" value="Unassembled WGS sequence"/>
</dbReference>
<feature type="transmembrane region" description="Helical" evidence="5">
    <location>
        <begin position="275"/>
        <end position="297"/>
    </location>
</feature>
<evidence type="ECO:0000256" key="3">
    <source>
        <dbReference type="ARBA" id="ARBA00022989"/>
    </source>
</evidence>
<dbReference type="GO" id="GO:0005886">
    <property type="term" value="C:plasma membrane"/>
    <property type="evidence" value="ECO:0007669"/>
    <property type="project" value="TreeGrafter"/>
</dbReference>
<feature type="transmembrane region" description="Helical" evidence="5">
    <location>
        <begin position="410"/>
        <end position="429"/>
    </location>
</feature>
<feature type="transmembrane region" description="Helical" evidence="5">
    <location>
        <begin position="201"/>
        <end position="220"/>
    </location>
</feature>
<dbReference type="PROSITE" id="PS00216">
    <property type="entry name" value="SUGAR_TRANSPORT_1"/>
    <property type="match status" value="1"/>
</dbReference>
<feature type="transmembrane region" description="Helical" evidence="5">
    <location>
        <begin position="150"/>
        <end position="171"/>
    </location>
</feature>
<dbReference type="PANTHER" id="PTHR23501:SF43">
    <property type="entry name" value="MULTIDRUG TRANSPORTER, PUTATIVE (AFU_ORTHOLOGUE AFUA_6G03040)-RELATED"/>
    <property type="match status" value="1"/>
</dbReference>
<dbReference type="Pfam" id="PF07690">
    <property type="entry name" value="MFS_1"/>
    <property type="match status" value="1"/>
</dbReference>
<evidence type="ECO:0000256" key="4">
    <source>
        <dbReference type="ARBA" id="ARBA00023136"/>
    </source>
</evidence>
<evidence type="ECO:0000259" key="6">
    <source>
        <dbReference type="PROSITE" id="PS50850"/>
    </source>
</evidence>